<dbReference type="AlphaFoldDB" id="A0A0P1ABF7"/>
<evidence type="ECO:0000313" key="5">
    <source>
        <dbReference type="Proteomes" id="UP000054928"/>
    </source>
</evidence>
<keyword evidence="5" id="KW-1185">Reference proteome</keyword>
<dbReference type="InterPro" id="IPR011009">
    <property type="entry name" value="Kinase-like_dom_sf"/>
</dbReference>
<dbReference type="PANTHER" id="PTHR22603:SF66">
    <property type="entry name" value="ETHANOLAMINE KINASE"/>
    <property type="match status" value="1"/>
</dbReference>
<comment type="pathway">
    <text evidence="1">Phospholipid metabolism; phosphatidylethanolamine biosynthesis; phosphatidylethanolamine from ethanolamine: step 1/3.</text>
</comment>
<dbReference type="EMBL" id="CCYD01000321">
    <property type="protein sequence ID" value="CEG38089.1"/>
    <property type="molecule type" value="Genomic_DNA"/>
</dbReference>
<dbReference type="Gene3D" id="3.30.200.20">
    <property type="entry name" value="Phosphorylase Kinase, domain 1"/>
    <property type="match status" value="1"/>
</dbReference>
<proteinExistence type="inferred from homology"/>
<dbReference type="CDD" id="cd05157">
    <property type="entry name" value="ETNK_euk"/>
    <property type="match status" value="1"/>
</dbReference>
<keyword evidence="4" id="KW-0808">Transferase</keyword>
<dbReference type="OMA" id="FALIPKY"/>
<evidence type="ECO:0000313" key="4">
    <source>
        <dbReference type="EMBL" id="CEG38089.1"/>
    </source>
</evidence>
<dbReference type="SUPFAM" id="SSF56112">
    <property type="entry name" value="Protein kinase-like (PK-like)"/>
    <property type="match status" value="1"/>
</dbReference>
<dbReference type="Proteomes" id="UP000054928">
    <property type="component" value="Unassembled WGS sequence"/>
</dbReference>
<dbReference type="Gene3D" id="3.90.1200.10">
    <property type="match status" value="1"/>
</dbReference>
<dbReference type="EC" id="2.7.1.82" evidence="3"/>
<protein>
    <recommendedName>
        <fullName evidence="3">ethanolamine kinase</fullName>
        <ecNumber evidence="3">2.7.1.82</ecNumber>
    </recommendedName>
</protein>
<dbReference type="PANTHER" id="PTHR22603">
    <property type="entry name" value="CHOLINE/ETHANOALAMINE KINASE"/>
    <property type="match status" value="1"/>
</dbReference>
<dbReference type="Pfam" id="PF01633">
    <property type="entry name" value="Choline_kinase"/>
    <property type="match status" value="1"/>
</dbReference>
<dbReference type="STRING" id="4781.A0A0P1ABF7"/>
<organism evidence="4 5">
    <name type="scientific">Plasmopara halstedii</name>
    <name type="common">Downy mildew of sunflower</name>
    <dbReference type="NCBI Taxonomy" id="4781"/>
    <lineage>
        <taxon>Eukaryota</taxon>
        <taxon>Sar</taxon>
        <taxon>Stramenopiles</taxon>
        <taxon>Oomycota</taxon>
        <taxon>Peronosporomycetes</taxon>
        <taxon>Peronosporales</taxon>
        <taxon>Peronosporaceae</taxon>
        <taxon>Plasmopara</taxon>
    </lineage>
</organism>
<dbReference type="GeneID" id="36403238"/>
<keyword evidence="4" id="KW-0418">Kinase</keyword>
<evidence type="ECO:0000256" key="1">
    <source>
        <dbReference type="ARBA" id="ARBA00037883"/>
    </source>
</evidence>
<dbReference type="GO" id="GO:0005737">
    <property type="term" value="C:cytoplasm"/>
    <property type="evidence" value="ECO:0007669"/>
    <property type="project" value="TreeGrafter"/>
</dbReference>
<reference evidence="5" key="1">
    <citation type="submission" date="2014-09" db="EMBL/GenBank/DDBJ databases">
        <authorList>
            <person name="Sharma Rahul"/>
            <person name="Thines Marco"/>
        </authorList>
    </citation>
    <scope>NUCLEOTIDE SEQUENCE [LARGE SCALE GENOMIC DNA]</scope>
</reference>
<accession>A0A0P1ABF7</accession>
<sequence length="395" mass="45371">MPESNVYLNNANICFDYVVGSGDADEFDDAKYVVKEICPDWKDAANCEIDVKIIVGGITNRLYRLVWGSKSVLVRVYGDHTDKFIDRAVENTLFALLSKNGFAPTYYGRFTNGRVEGWLDARPLEPHEMGQTQPVNYLQMIGHELALMHLMDIPGDRTPLLWTKMRHFEKLALEIKLKDPEKNAALKKLNIASLHQKIEWLMSVLPSIQNAQGKEFLEDDDTDEITKQAVMFASDVVFSHNDLLSGNILHNPKWDRVQIIDYEYGGYNFRGFDFANHFCENCGFDLTLALYPSFEQQSAFFKAYMSTAAPEMLAQLTANRESKAFFRALYDVVNRYALASHLFWGFWALVQASHSKIDFDFLQNSRLGLTNISPQKVQYYCNHDVDSNQRVKWSF</sequence>
<dbReference type="OrthoDB" id="10267235at2759"/>
<comment type="similarity">
    <text evidence="2">Belongs to the choline/ethanolamine kinase family.</text>
</comment>
<dbReference type="RefSeq" id="XP_024574458.1">
    <property type="nucleotide sequence ID" value="XM_024723487.1"/>
</dbReference>
<dbReference type="GO" id="GO:0004305">
    <property type="term" value="F:ethanolamine kinase activity"/>
    <property type="evidence" value="ECO:0007669"/>
    <property type="project" value="UniProtKB-EC"/>
</dbReference>
<name>A0A0P1ABF7_PLAHL</name>
<evidence type="ECO:0000256" key="2">
    <source>
        <dbReference type="ARBA" id="ARBA00038211"/>
    </source>
</evidence>
<evidence type="ECO:0000256" key="3">
    <source>
        <dbReference type="ARBA" id="ARBA00038874"/>
    </source>
</evidence>
<dbReference type="GO" id="GO:0006646">
    <property type="term" value="P:phosphatidylethanolamine biosynthetic process"/>
    <property type="evidence" value="ECO:0007669"/>
    <property type="project" value="TreeGrafter"/>
</dbReference>